<dbReference type="SUPFAM" id="SSF50939">
    <property type="entry name" value="Sialidases"/>
    <property type="match status" value="1"/>
</dbReference>
<dbReference type="Proteomes" id="UP000276603">
    <property type="component" value="Unassembled WGS sequence"/>
</dbReference>
<sequence>MISCRFSVFLTVFLFFGNLLLSQDTLDLRNTKINGYRGIWFELNQKYTYGDKYSGGLGTYTAKHIPLAVYSPKADKTFFVYGGTPSEDKRHLLCMIGSFDHKTLTVNKPTVVYDKMDVDDPHDNPVIYMGDDDHIWVFVSGRGTKRKGIKLRSTEPLSIEKFEMVAEEEFTYPQVWHTDTGFFHFFTKYTGVRELYFETSTNGTEWSPTQKLAGIPSGENNRSGHYQVSSSFKGGEKLATFFNRHNNGHPDARTDLYYLQSEDNGKTWTTVQQYTLLLPIHSIDSPARVIDYDSQKKNVYLKDMRFDQNGHPILLYITSNGHEPGPKNRPYEWRITKWTGKNWETTVVCSSDHNYDMGSLYLEKDSWKIVGPTEPGPQKYGTGGEIAVWISRDKGEHWKKEKQITSSSPWNHSYVRRPIRAKAPFQFFWANGDPQKFGKSELFFGDFNGTIYKLPYTMNANTEKPIKSHN</sequence>
<comment type="caution">
    <text evidence="1">The sequence shown here is derived from an EMBL/GenBank/DDBJ whole genome shotgun (WGS) entry which is preliminary data.</text>
</comment>
<name>A0A3B0CGM3_9FLAO</name>
<gene>
    <name evidence="1" type="ORF">D7Z94_05295</name>
</gene>
<dbReference type="Pfam" id="PF15892">
    <property type="entry name" value="BNR_4"/>
    <property type="match status" value="1"/>
</dbReference>
<dbReference type="CDD" id="cd15482">
    <property type="entry name" value="Sialidase_non-viral"/>
    <property type="match status" value="1"/>
</dbReference>
<evidence type="ECO:0008006" key="3">
    <source>
        <dbReference type="Google" id="ProtNLM"/>
    </source>
</evidence>
<dbReference type="RefSeq" id="WP_120710454.1">
    <property type="nucleotide sequence ID" value="NZ_RBCJ01000001.1"/>
</dbReference>
<dbReference type="Gene3D" id="2.120.10.10">
    <property type="match status" value="1"/>
</dbReference>
<proteinExistence type="predicted"/>
<evidence type="ECO:0000313" key="1">
    <source>
        <dbReference type="EMBL" id="RKN83247.1"/>
    </source>
</evidence>
<accession>A0A3B0CGM3</accession>
<organism evidence="1 2">
    <name type="scientific">Ulvibacterium marinum</name>
    <dbReference type="NCBI Taxonomy" id="2419782"/>
    <lineage>
        <taxon>Bacteria</taxon>
        <taxon>Pseudomonadati</taxon>
        <taxon>Bacteroidota</taxon>
        <taxon>Flavobacteriia</taxon>
        <taxon>Flavobacteriales</taxon>
        <taxon>Flavobacteriaceae</taxon>
        <taxon>Ulvibacterium</taxon>
    </lineage>
</organism>
<dbReference type="AlphaFoldDB" id="A0A3B0CGM3"/>
<reference evidence="1 2" key="1">
    <citation type="submission" date="2018-10" db="EMBL/GenBank/DDBJ databases">
        <title>Ulvibacterium marinum gen. nov., sp. nov., a novel marine bacterium of the family Flavobacteriaceae, isolated from a culture of the green alga Ulva prolifera.</title>
        <authorList>
            <person name="Zhang Z."/>
        </authorList>
    </citation>
    <scope>NUCLEOTIDE SEQUENCE [LARGE SCALE GENOMIC DNA]</scope>
    <source>
        <strain evidence="1 2">CCMM003</strain>
    </source>
</reference>
<protein>
    <recommendedName>
        <fullName evidence="3">Exo-alpha-sialidase</fullName>
    </recommendedName>
</protein>
<dbReference type="OrthoDB" id="183671at2"/>
<dbReference type="EMBL" id="RBCJ01000001">
    <property type="protein sequence ID" value="RKN83247.1"/>
    <property type="molecule type" value="Genomic_DNA"/>
</dbReference>
<dbReference type="InterPro" id="IPR036278">
    <property type="entry name" value="Sialidase_sf"/>
</dbReference>
<evidence type="ECO:0000313" key="2">
    <source>
        <dbReference type="Proteomes" id="UP000276603"/>
    </source>
</evidence>
<keyword evidence="2" id="KW-1185">Reference proteome</keyword>